<accession>A0ACB0XRX4</accession>
<keyword evidence="2" id="KW-1185">Reference proteome</keyword>
<organism evidence="1 2">
    <name type="scientific">Meloidogyne enterolobii</name>
    <name type="common">Root-knot nematode worm</name>
    <name type="synonym">Meloidogyne mayaguensis</name>
    <dbReference type="NCBI Taxonomy" id="390850"/>
    <lineage>
        <taxon>Eukaryota</taxon>
        <taxon>Metazoa</taxon>
        <taxon>Ecdysozoa</taxon>
        <taxon>Nematoda</taxon>
        <taxon>Chromadorea</taxon>
        <taxon>Rhabditida</taxon>
        <taxon>Tylenchina</taxon>
        <taxon>Tylenchomorpha</taxon>
        <taxon>Tylenchoidea</taxon>
        <taxon>Meloidogynidae</taxon>
        <taxon>Meloidogyninae</taxon>
        <taxon>Meloidogyne</taxon>
    </lineage>
</organism>
<sequence>MHNLTTRGNEFTFSDGNNEIIVVKSALCCQPPYKRQCLLYEFQPKSTCKNNNLDRSDSKYFRWTTVPLPISNYNLNKNKVEINFLQGNKYYKIITPNQNIIKFYLSGGLEICWRNRDETVIKPDGERTEFFDQKKIEIYLPSGIAYRKCDANEWNKEEFLPNKAKMSVRGDGSYSTLYNQIQQVQRGNTSKYYDYLQITAPDFKVFIKYFSLKYFLKLHRFNTTKVVNLIIPVESVPSSNLQIFLCCDNVIIVKHVLSKDGIYGQKKLDDCLCFSFGMCEHTINCNVFNELI</sequence>
<evidence type="ECO:0000313" key="1">
    <source>
        <dbReference type="EMBL" id="CAK5014613.1"/>
    </source>
</evidence>
<protein>
    <submittedName>
        <fullName evidence="1">Uncharacterized protein</fullName>
    </submittedName>
</protein>
<dbReference type="EMBL" id="CAVMJV010000002">
    <property type="protein sequence ID" value="CAK5014613.1"/>
    <property type="molecule type" value="Genomic_DNA"/>
</dbReference>
<name>A0ACB0XRX4_MELEN</name>
<proteinExistence type="predicted"/>
<gene>
    <name evidence="1" type="ORF">MENTE1834_LOCUS2763</name>
</gene>
<comment type="caution">
    <text evidence="1">The sequence shown here is derived from an EMBL/GenBank/DDBJ whole genome shotgun (WGS) entry which is preliminary data.</text>
</comment>
<evidence type="ECO:0000313" key="2">
    <source>
        <dbReference type="Proteomes" id="UP001497535"/>
    </source>
</evidence>
<dbReference type="Proteomes" id="UP001497535">
    <property type="component" value="Unassembled WGS sequence"/>
</dbReference>
<reference evidence="1" key="1">
    <citation type="submission" date="2023-11" db="EMBL/GenBank/DDBJ databases">
        <authorList>
            <person name="Poullet M."/>
        </authorList>
    </citation>
    <scope>NUCLEOTIDE SEQUENCE</scope>
    <source>
        <strain evidence="1">E1834</strain>
    </source>
</reference>